<sequence length="86" mass="9083">MRAFRLPHLLACGLLTLLASAAQAAPIDIDDGQHKVHLPDTPKRVVVLEFSFLDGLASVGVTPVGAADDGDASRVLPKVRKAVGEW</sequence>
<dbReference type="PATRIC" id="fig|1194404.4.peg.471"/>
<dbReference type="Gene3D" id="3.40.50.1980">
    <property type="entry name" value="Nitrogenase molybdenum iron protein domain"/>
    <property type="match status" value="1"/>
</dbReference>
<dbReference type="SUPFAM" id="SSF53807">
    <property type="entry name" value="Helical backbone' metal receptor"/>
    <property type="match status" value="1"/>
</dbReference>
<feature type="signal peptide" evidence="1">
    <location>
        <begin position="1"/>
        <end position="24"/>
    </location>
</feature>
<dbReference type="AlphaFoldDB" id="S6WHW8"/>
<feature type="chain" id="PRO_5004553233" evidence="1">
    <location>
        <begin position="25"/>
        <end position="86"/>
    </location>
</feature>
<proteinExistence type="predicted"/>
<feature type="non-terminal residue" evidence="2">
    <location>
        <position position="86"/>
    </location>
</feature>
<gene>
    <name evidence="2" type="primary">fecB</name>
    <name evidence="2" type="ORF">A244_02227</name>
</gene>
<dbReference type="EMBL" id="AOKG01000161">
    <property type="protein sequence ID" value="EPN63464.1"/>
    <property type="molecule type" value="Genomic_DNA"/>
</dbReference>
<comment type="caution">
    <text evidence="2">The sequence shown here is derived from an EMBL/GenBank/DDBJ whole genome shotgun (WGS) entry which is preliminary data.</text>
</comment>
<evidence type="ECO:0000313" key="3">
    <source>
        <dbReference type="Proteomes" id="UP000015729"/>
    </source>
</evidence>
<dbReference type="Proteomes" id="UP000015729">
    <property type="component" value="Unassembled WGS sequence"/>
</dbReference>
<evidence type="ECO:0000256" key="1">
    <source>
        <dbReference type="SAM" id="SignalP"/>
    </source>
</evidence>
<reference evidence="2 3" key="1">
    <citation type="journal article" date="2013" name="PLoS Pathog.">
        <title>Genomic analysis of the Kiwifruit pathogen Pseudomonas syringae pv. actinidiae provides insight into the origins of an emergent plant disease.</title>
        <authorList>
            <person name="McCann H.C."/>
            <person name="Rikkerink E.H."/>
            <person name="Bertels F."/>
            <person name="Fiers M."/>
            <person name="Lu A."/>
            <person name="Rees-George J."/>
            <person name="Andersen M.T."/>
            <person name="Gleave A.P."/>
            <person name="Haubold B."/>
            <person name="Wohlers M.W."/>
            <person name="Guttman D.S."/>
            <person name="Wang P.W."/>
            <person name="Straub C."/>
            <person name="Vanneste J.L."/>
            <person name="Rainey P.B."/>
            <person name="Templeton M.D."/>
        </authorList>
    </citation>
    <scope>NUCLEOTIDE SEQUENCE [LARGE SCALE GENOMIC DNA]</scope>
    <source>
        <strain evidence="2 3">ICMP 18807</strain>
    </source>
</reference>
<protein>
    <submittedName>
        <fullName evidence="2">Iron-dicitrate transporter substrate-binding subunit</fullName>
    </submittedName>
</protein>
<keyword evidence="1" id="KW-0732">Signal</keyword>
<accession>S6WHW8</accession>
<evidence type="ECO:0000313" key="2">
    <source>
        <dbReference type="EMBL" id="EPN63464.1"/>
    </source>
</evidence>
<organism evidence="2 3">
    <name type="scientific">Pseudomonas syringae pv. actinidiae ICMP 18807</name>
    <dbReference type="NCBI Taxonomy" id="1194404"/>
    <lineage>
        <taxon>Bacteria</taxon>
        <taxon>Pseudomonadati</taxon>
        <taxon>Pseudomonadota</taxon>
        <taxon>Gammaproteobacteria</taxon>
        <taxon>Pseudomonadales</taxon>
        <taxon>Pseudomonadaceae</taxon>
        <taxon>Pseudomonas</taxon>
        <taxon>Pseudomonas syringae</taxon>
    </lineage>
</organism>
<name>S6WHW8_PSESF</name>